<reference evidence="1 2" key="2">
    <citation type="journal article" date="2016" name="ISME J.">
        <title>Physiological and genomic characterization of two novel marine thaumarchaeal strains indicates niche differentiation.</title>
        <authorList>
            <person name="Bayer B."/>
            <person name="Vojvoda J."/>
            <person name="Offre P."/>
            <person name="Alves R.J."/>
            <person name="Elisabeth N.H."/>
            <person name="Garcia J.A."/>
            <person name="Volland J.M."/>
            <person name="Srivastava A."/>
            <person name="Schleper C."/>
            <person name="Herndl G.J."/>
        </authorList>
    </citation>
    <scope>NUCLEOTIDE SEQUENCE [LARGE SCALE GENOMIC DNA]</scope>
    <source>
        <strain evidence="1 2">D3C</strain>
    </source>
</reference>
<evidence type="ECO:0000313" key="1">
    <source>
        <dbReference type="EMBL" id="AJM92520.1"/>
    </source>
</evidence>
<dbReference type="SUPFAM" id="SSF46785">
    <property type="entry name" value="Winged helix' DNA-binding domain"/>
    <property type="match status" value="1"/>
</dbReference>
<dbReference type="PATRIC" id="fig|1582439.9.peg.1350"/>
<keyword evidence="2" id="KW-1185">Reference proteome</keyword>
<gene>
    <name evidence="1" type="ORF">NPIRD3C_1308</name>
</gene>
<sequence length="131" mass="15321">MMRVSSFFISHKNLKSLVAKKLRPLLVEKYDISHKIFNELINLESRHILFSIIKKPKRIQEIAKELKIPLSSAYKRVQSLKDCSLILKKSDFAENGHIVTYYQSMIKDVTITIKEFEPSILFTKNPNLKNE</sequence>
<proteinExistence type="predicted"/>
<dbReference type="KEGG" id="nid:NPIRD3C_1308"/>
<dbReference type="HOGENOM" id="CLU_124803_5_1_2"/>
<name>A0A0C5BZW1_9ARCH</name>
<dbReference type="Proteomes" id="UP000032027">
    <property type="component" value="Chromosome"/>
</dbReference>
<dbReference type="InterPro" id="IPR036390">
    <property type="entry name" value="WH_DNA-bd_sf"/>
</dbReference>
<dbReference type="InterPro" id="IPR036388">
    <property type="entry name" value="WH-like_DNA-bd_sf"/>
</dbReference>
<protein>
    <recommendedName>
        <fullName evidence="3">Transcriptional regulator</fullName>
    </recommendedName>
</protein>
<dbReference type="AlphaFoldDB" id="A0A0C5BZW1"/>
<evidence type="ECO:0008006" key="3">
    <source>
        <dbReference type="Google" id="ProtNLM"/>
    </source>
</evidence>
<reference evidence="2" key="1">
    <citation type="submission" date="2015-02" db="EMBL/GenBank/DDBJ databases">
        <title>Characterization of two novel Thaumarchaeota isolated from the Northern Adriatic Sea.</title>
        <authorList>
            <person name="Bayer B."/>
            <person name="Vojvoda J."/>
            <person name="Offre P."/>
            <person name="Srivastava A."/>
            <person name="Elisabeth N."/>
            <person name="Garcia J.A.L."/>
            <person name="Schleper C."/>
            <person name="Herndl G.J."/>
        </authorList>
    </citation>
    <scope>NUCLEOTIDE SEQUENCE [LARGE SCALE GENOMIC DNA]</scope>
    <source>
        <strain evidence="2">D3C</strain>
    </source>
</reference>
<accession>A0A0C5BZW1</accession>
<evidence type="ECO:0000313" key="2">
    <source>
        <dbReference type="Proteomes" id="UP000032027"/>
    </source>
</evidence>
<reference evidence="1 2" key="3">
    <citation type="journal article" date="2019" name="Int. J. Syst. Evol. Microbiol.">
        <title>Nitrosopumilus adriaticus sp. nov. and Nitrosopumilus piranensis sp. nov., two ammonia-oxidizing archaea from the Adriatic Sea and members of the class Nitrososphaeria.</title>
        <authorList>
            <person name="Bayer B."/>
            <person name="Vojvoda J."/>
            <person name="Reinthaler T."/>
            <person name="Reyes C."/>
            <person name="Pinto M."/>
            <person name="Herndl G.J."/>
        </authorList>
    </citation>
    <scope>NUCLEOTIDE SEQUENCE [LARGE SCALE GENOMIC DNA]</scope>
    <source>
        <strain evidence="1 2">D3C</strain>
    </source>
</reference>
<organism evidence="1 2">
    <name type="scientific">Nitrosopumilus piranensis</name>
    <dbReference type="NCBI Taxonomy" id="1582439"/>
    <lineage>
        <taxon>Archaea</taxon>
        <taxon>Nitrososphaerota</taxon>
        <taxon>Nitrososphaeria</taxon>
        <taxon>Nitrosopumilales</taxon>
        <taxon>Nitrosopumilaceae</taxon>
        <taxon>Nitrosopumilus</taxon>
    </lineage>
</organism>
<dbReference type="Gene3D" id="1.10.10.10">
    <property type="entry name" value="Winged helix-like DNA-binding domain superfamily/Winged helix DNA-binding domain"/>
    <property type="match status" value="1"/>
</dbReference>
<dbReference type="EMBL" id="CP010868">
    <property type="protein sequence ID" value="AJM92520.1"/>
    <property type="molecule type" value="Genomic_DNA"/>
</dbReference>